<comment type="pathway">
    <text evidence="1 12">Carbohydrate degradation; glycolysis; pyruvate from D-glyceraldehyde 3-phosphate: step 4/5.</text>
</comment>
<dbReference type="Proteomes" id="UP000276603">
    <property type="component" value="Unassembled WGS sequence"/>
</dbReference>
<accession>A0A3B0C518</accession>
<feature type="binding site" evidence="14">
    <location>
        <position position="154"/>
    </location>
    <ligand>
        <name>substrate</name>
    </ligand>
</feature>
<dbReference type="PANTHER" id="PTHR11902:SF1">
    <property type="entry name" value="ENOLASE"/>
    <property type="match status" value="1"/>
</dbReference>
<evidence type="ECO:0000313" key="18">
    <source>
        <dbReference type="EMBL" id="RKN79658.1"/>
    </source>
</evidence>
<feature type="domain" description="Enolase N-terminal" evidence="17">
    <location>
        <begin position="4"/>
        <end position="133"/>
    </location>
</feature>
<dbReference type="PROSITE" id="PS00164">
    <property type="entry name" value="ENOLASE"/>
    <property type="match status" value="1"/>
</dbReference>
<dbReference type="SMART" id="SM01192">
    <property type="entry name" value="Enolase_C"/>
    <property type="match status" value="1"/>
</dbReference>
<keyword evidence="9 12" id="KW-0324">Glycolysis</keyword>
<dbReference type="SFLD" id="SFLDF00002">
    <property type="entry name" value="enolase"/>
    <property type="match status" value="1"/>
</dbReference>
<evidence type="ECO:0000256" key="2">
    <source>
        <dbReference type="ARBA" id="ARBA00009604"/>
    </source>
</evidence>
<feature type="binding site" evidence="14">
    <location>
        <begin position="367"/>
        <end position="370"/>
    </location>
    <ligand>
        <name>substrate</name>
    </ligand>
</feature>
<keyword evidence="7 12" id="KW-0479">Metal-binding</keyword>
<dbReference type="GO" id="GO:0005576">
    <property type="term" value="C:extracellular region"/>
    <property type="evidence" value="ECO:0007669"/>
    <property type="project" value="UniProtKB-SubCell"/>
</dbReference>
<dbReference type="SUPFAM" id="SSF51604">
    <property type="entry name" value="Enolase C-terminal domain-like"/>
    <property type="match status" value="1"/>
</dbReference>
<evidence type="ECO:0000256" key="10">
    <source>
        <dbReference type="ARBA" id="ARBA00023239"/>
    </source>
</evidence>
<comment type="similarity">
    <text evidence="2 12">Belongs to the enolase family.</text>
</comment>
<dbReference type="AlphaFoldDB" id="A0A3B0C518"/>
<evidence type="ECO:0000256" key="1">
    <source>
        <dbReference type="ARBA" id="ARBA00005031"/>
    </source>
</evidence>
<dbReference type="InterPro" id="IPR020810">
    <property type="entry name" value="Enolase_C"/>
</dbReference>
<comment type="catalytic activity">
    <reaction evidence="12">
        <text>(2R)-2-phosphoglycerate = phosphoenolpyruvate + H2O</text>
        <dbReference type="Rhea" id="RHEA:10164"/>
        <dbReference type="ChEBI" id="CHEBI:15377"/>
        <dbReference type="ChEBI" id="CHEBI:58289"/>
        <dbReference type="ChEBI" id="CHEBI:58702"/>
        <dbReference type="EC" id="4.2.1.11"/>
    </reaction>
</comment>
<keyword evidence="18" id="KW-0670">Pyruvate</keyword>
<dbReference type="FunFam" id="3.20.20.120:FF:000001">
    <property type="entry name" value="Enolase"/>
    <property type="match status" value="1"/>
</dbReference>
<dbReference type="SFLD" id="SFLDG00178">
    <property type="entry name" value="enolase"/>
    <property type="match status" value="1"/>
</dbReference>
<feature type="binding site" evidence="12">
    <location>
        <position position="391"/>
    </location>
    <ligand>
        <name>(2R)-2-phosphoglycerate</name>
        <dbReference type="ChEBI" id="CHEBI:58289"/>
    </ligand>
</feature>
<dbReference type="SMART" id="SM01193">
    <property type="entry name" value="Enolase_N"/>
    <property type="match status" value="1"/>
</dbReference>
<dbReference type="InterPro" id="IPR029017">
    <property type="entry name" value="Enolase-like_N"/>
</dbReference>
<dbReference type="EC" id="4.2.1.11" evidence="3 12"/>
<protein>
    <recommendedName>
        <fullName evidence="4 12">Enolase</fullName>
        <ecNumber evidence="3 12">4.2.1.11</ecNumber>
    </recommendedName>
    <alternativeName>
        <fullName evidence="12">2-phospho-D-glycerate hydro-lyase</fullName>
    </alternativeName>
    <alternativeName>
        <fullName evidence="12">2-phosphoglycerate dehydratase</fullName>
    </alternativeName>
</protein>
<keyword evidence="8 12" id="KW-0460">Magnesium</keyword>
<dbReference type="PRINTS" id="PR00148">
    <property type="entry name" value="ENOLASE"/>
</dbReference>
<dbReference type="CDD" id="cd03313">
    <property type="entry name" value="enolase"/>
    <property type="match status" value="1"/>
</dbReference>
<proteinExistence type="inferred from homology"/>
<dbReference type="FunFam" id="3.30.390.10:FF:000001">
    <property type="entry name" value="Enolase"/>
    <property type="match status" value="1"/>
</dbReference>
<evidence type="ECO:0000256" key="4">
    <source>
        <dbReference type="ARBA" id="ARBA00017068"/>
    </source>
</evidence>
<dbReference type="GO" id="GO:0006096">
    <property type="term" value="P:glycolytic process"/>
    <property type="evidence" value="ECO:0007669"/>
    <property type="project" value="UniProtKB-UniRule"/>
</dbReference>
<dbReference type="SUPFAM" id="SSF54826">
    <property type="entry name" value="Enolase N-terminal domain-like"/>
    <property type="match status" value="1"/>
</dbReference>
<comment type="subcellular location">
    <subcellularLocation>
        <location evidence="12">Cytoplasm</location>
    </subcellularLocation>
    <subcellularLocation>
        <location evidence="12">Secreted</location>
    </subcellularLocation>
    <subcellularLocation>
        <location evidence="12">Cell surface</location>
    </subcellularLocation>
    <text evidence="12">Fractions of enolase are present in both the cytoplasm and on the cell surface.</text>
</comment>
<dbReference type="InterPro" id="IPR000941">
    <property type="entry name" value="Enolase"/>
</dbReference>
<feature type="binding site" evidence="12">
    <location>
        <position position="370"/>
    </location>
    <ligand>
        <name>(2R)-2-phosphoglycerate</name>
        <dbReference type="ChEBI" id="CHEBI:58289"/>
    </ligand>
</feature>
<name>A0A3B0C518_9FLAO</name>
<feature type="binding site" evidence="14">
    <location>
        <position position="163"/>
    </location>
    <ligand>
        <name>substrate</name>
    </ligand>
</feature>
<dbReference type="UniPathway" id="UPA00109">
    <property type="reaction ID" value="UER00187"/>
</dbReference>
<feature type="binding site" evidence="14">
    <location>
        <position position="288"/>
    </location>
    <ligand>
        <name>substrate</name>
    </ligand>
</feature>
<feature type="binding site" evidence="12">
    <location>
        <position position="369"/>
    </location>
    <ligand>
        <name>(2R)-2-phosphoglycerate</name>
        <dbReference type="ChEBI" id="CHEBI:58289"/>
    </ligand>
</feature>
<feature type="binding site" evidence="12">
    <location>
        <position position="340"/>
    </location>
    <ligand>
        <name>(2R)-2-phosphoglycerate</name>
        <dbReference type="ChEBI" id="CHEBI:58289"/>
    </ligand>
</feature>
<comment type="caution">
    <text evidence="18">The sequence shown here is derived from an EMBL/GenBank/DDBJ whole genome shotgun (WGS) entry which is preliminary data.</text>
</comment>
<dbReference type="InterPro" id="IPR020811">
    <property type="entry name" value="Enolase_N"/>
</dbReference>
<feature type="active site" description="Proton donor" evidence="12 13">
    <location>
        <position position="204"/>
    </location>
</feature>
<feature type="binding site" evidence="14">
    <location>
        <position position="315"/>
    </location>
    <ligand>
        <name>substrate</name>
    </ligand>
</feature>
<dbReference type="Gene3D" id="3.20.20.120">
    <property type="entry name" value="Enolase-like C-terminal domain"/>
    <property type="match status" value="1"/>
</dbReference>
<dbReference type="Pfam" id="PF03952">
    <property type="entry name" value="Enolase_N"/>
    <property type="match status" value="1"/>
</dbReference>
<keyword evidence="6 12" id="KW-0964">Secreted</keyword>
<dbReference type="RefSeq" id="WP_120712466.1">
    <property type="nucleotide sequence ID" value="NZ_RBCJ01000003.1"/>
</dbReference>
<evidence type="ECO:0000256" key="8">
    <source>
        <dbReference type="ARBA" id="ARBA00022842"/>
    </source>
</evidence>
<feature type="binding site" evidence="14">
    <location>
        <position position="391"/>
    </location>
    <ligand>
        <name>substrate</name>
    </ligand>
</feature>
<evidence type="ECO:0000256" key="9">
    <source>
        <dbReference type="ARBA" id="ARBA00023152"/>
    </source>
</evidence>
<evidence type="ECO:0000256" key="14">
    <source>
        <dbReference type="PIRSR" id="PIRSR001400-2"/>
    </source>
</evidence>
<feature type="domain" description="Enolase C-terminal TIM barrel" evidence="16">
    <location>
        <begin position="138"/>
        <end position="428"/>
    </location>
</feature>
<comment type="cofactor">
    <cofactor evidence="15">
        <name>Mg(2+)</name>
        <dbReference type="ChEBI" id="CHEBI:18420"/>
    </cofactor>
    <text evidence="15">Mg(2+) is required for catalysis and for stabilizing the dimer.</text>
</comment>
<sequence>MSIILSVHARQILDSRGNPTVEVDVITENGVLGRAAVPSGASTGEHEAVELRDGGSSFMGKGVSKAVDNVNSVIAEEILGTSVFEQNAIDQAMIALDGTPNKSKLGANAILGVSLAVAKAAANELGIPLYRYVGGVSANTLPVPMMNIINGGSHSDAPIAFQEFMVMPVKAKNFAHAMQMGTEIFHNLKKVLHDRNLSTAVGDEGGFAPTLDGTEDALDTIGKAVENAGYKFGDDVMIALDCAAAEFYENGTYDYTLFEGDKGAVRNSEEQAEYLAELCSKYPIISIEDGMDENDWDGWKLLTQKVGDKVQLVGDDLFVTNVERLSRGIENEIANSILIKVNQIGTLSETIAAVNMAKNAGYTSVMSHRSGETEDNTIADLAVALNTGQIKTGSASRSDRMAKYNQLLRIEEELGEVAYYPQGKAFKVK</sequence>
<dbReference type="OrthoDB" id="9804716at2"/>
<dbReference type="SFLD" id="SFLDS00001">
    <property type="entry name" value="Enolase"/>
    <property type="match status" value="1"/>
</dbReference>
<dbReference type="InterPro" id="IPR020809">
    <property type="entry name" value="Enolase_CS"/>
</dbReference>
<organism evidence="18 19">
    <name type="scientific">Ulvibacterium marinum</name>
    <dbReference type="NCBI Taxonomy" id="2419782"/>
    <lineage>
        <taxon>Bacteria</taxon>
        <taxon>Pseudomonadati</taxon>
        <taxon>Bacteroidota</taxon>
        <taxon>Flavobacteriia</taxon>
        <taxon>Flavobacteriales</taxon>
        <taxon>Flavobacteriaceae</taxon>
        <taxon>Ulvibacterium</taxon>
    </lineage>
</organism>
<dbReference type="HAMAP" id="MF_00318">
    <property type="entry name" value="Enolase"/>
    <property type="match status" value="1"/>
</dbReference>
<evidence type="ECO:0000256" key="13">
    <source>
        <dbReference type="PIRSR" id="PIRSR001400-1"/>
    </source>
</evidence>
<evidence type="ECO:0000256" key="7">
    <source>
        <dbReference type="ARBA" id="ARBA00022723"/>
    </source>
</evidence>
<dbReference type="NCBIfam" id="TIGR01060">
    <property type="entry name" value="eno"/>
    <property type="match status" value="1"/>
</dbReference>
<evidence type="ECO:0000256" key="15">
    <source>
        <dbReference type="PIRSR" id="PIRSR001400-3"/>
    </source>
</evidence>
<evidence type="ECO:0000256" key="11">
    <source>
        <dbReference type="ARBA" id="ARBA00045763"/>
    </source>
</evidence>
<dbReference type="GO" id="GO:0000015">
    <property type="term" value="C:phosphopyruvate hydratase complex"/>
    <property type="evidence" value="ECO:0007669"/>
    <property type="project" value="InterPro"/>
</dbReference>
<feature type="binding site" evidence="12 15">
    <location>
        <position position="288"/>
    </location>
    <ligand>
        <name>Mg(2+)</name>
        <dbReference type="ChEBI" id="CHEBI:18420"/>
    </ligand>
</feature>
<comment type="cofactor">
    <cofactor evidence="12">
        <name>Mg(2+)</name>
        <dbReference type="ChEBI" id="CHEBI:18420"/>
    </cofactor>
    <text evidence="12">Binds a second Mg(2+) ion via substrate during catalysis.</text>
</comment>
<evidence type="ECO:0000256" key="3">
    <source>
        <dbReference type="ARBA" id="ARBA00012058"/>
    </source>
</evidence>
<dbReference type="Gene3D" id="3.30.390.10">
    <property type="entry name" value="Enolase-like, N-terminal domain"/>
    <property type="match status" value="1"/>
</dbReference>
<dbReference type="InterPro" id="IPR036849">
    <property type="entry name" value="Enolase-like_C_sf"/>
</dbReference>
<evidence type="ECO:0000313" key="19">
    <source>
        <dbReference type="Proteomes" id="UP000276603"/>
    </source>
</evidence>
<dbReference type="GO" id="GO:0009986">
    <property type="term" value="C:cell surface"/>
    <property type="evidence" value="ECO:0007669"/>
    <property type="project" value="UniProtKB-SubCell"/>
</dbReference>
<reference evidence="18 19" key="1">
    <citation type="submission" date="2018-10" db="EMBL/GenBank/DDBJ databases">
        <title>Ulvibacterium marinum gen. nov., sp. nov., a novel marine bacterium of the family Flavobacteriaceae, isolated from a culture of the green alga Ulva prolifera.</title>
        <authorList>
            <person name="Zhang Z."/>
        </authorList>
    </citation>
    <scope>NUCLEOTIDE SEQUENCE [LARGE SCALE GENOMIC DNA]</scope>
    <source>
        <strain evidence="18 19">CCMM003</strain>
    </source>
</reference>
<evidence type="ECO:0000259" key="16">
    <source>
        <dbReference type="SMART" id="SM01192"/>
    </source>
</evidence>
<feature type="active site" description="Proton acceptor" evidence="12 13">
    <location>
        <position position="340"/>
    </location>
</feature>
<dbReference type="PANTHER" id="PTHR11902">
    <property type="entry name" value="ENOLASE"/>
    <property type="match status" value="1"/>
</dbReference>
<keyword evidence="19" id="KW-1185">Reference proteome</keyword>
<dbReference type="GO" id="GO:0000287">
    <property type="term" value="F:magnesium ion binding"/>
    <property type="evidence" value="ECO:0007669"/>
    <property type="project" value="UniProtKB-UniRule"/>
</dbReference>
<keyword evidence="5 12" id="KW-0963">Cytoplasm</keyword>
<dbReference type="EMBL" id="RBCJ01000003">
    <property type="protein sequence ID" value="RKN79658.1"/>
    <property type="molecule type" value="Genomic_DNA"/>
</dbReference>
<feature type="binding site" evidence="12 15">
    <location>
        <position position="315"/>
    </location>
    <ligand>
        <name>Mg(2+)</name>
        <dbReference type="ChEBI" id="CHEBI:18420"/>
    </ligand>
</feature>
<dbReference type="Pfam" id="PF00113">
    <property type="entry name" value="Enolase_C"/>
    <property type="match status" value="1"/>
</dbReference>
<feature type="binding site" evidence="12 15">
    <location>
        <position position="241"/>
    </location>
    <ligand>
        <name>Mg(2+)</name>
        <dbReference type="ChEBI" id="CHEBI:18420"/>
    </ligand>
</feature>
<gene>
    <name evidence="12" type="primary">eno</name>
    <name evidence="18" type="ORF">D7Z94_15290</name>
</gene>
<keyword evidence="10 12" id="KW-0456">Lyase</keyword>
<comment type="function">
    <text evidence="11 12">Catalyzes the reversible conversion of 2-phosphoglycerate (2-PG) into phosphoenolpyruvate (PEP). It is essential for the degradation of carbohydrates via glycolysis.</text>
</comment>
<evidence type="ECO:0000256" key="5">
    <source>
        <dbReference type="ARBA" id="ARBA00022490"/>
    </source>
</evidence>
<evidence type="ECO:0000259" key="17">
    <source>
        <dbReference type="SMART" id="SM01193"/>
    </source>
</evidence>
<dbReference type="PIRSF" id="PIRSF001400">
    <property type="entry name" value="Enolase"/>
    <property type="match status" value="1"/>
</dbReference>
<dbReference type="GO" id="GO:0004634">
    <property type="term" value="F:phosphopyruvate hydratase activity"/>
    <property type="evidence" value="ECO:0007669"/>
    <property type="project" value="UniProtKB-UniRule"/>
</dbReference>
<evidence type="ECO:0000256" key="6">
    <source>
        <dbReference type="ARBA" id="ARBA00022525"/>
    </source>
</evidence>
<feature type="binding site" evidence="12">
    <location>
        <position position="162"/>
    </location>
    <ligand>
        <name>(2R)-2-phosphoglycerate</name>
        <dbReference type="ChEBI" id="CHEBI:58289"/>
    </ligand>
</feature>
<evidence type="ECO:0000256" key="12">
    <source>
        <dbReference type="HAMAP-Rule" id="MF_00318"/>
    </source>
</evidence>